<dbReference type="Proteomes" id="UP001371456">
    <property type="component" value="Unassembled WGS sequence"/>
</dbReference>
<reference evidence="1 2" key="1">
    <citation type="submission" date="2024-02" db="EMBL/GenBank/DDBJ databases">
        <title>de novo genome assembly of Solanum bulbocastanum strain 11H21.</title>
        <authorList>
            <person name="Hosaka A.J."/>
        </authorList>
    </citation>
    <scope>NUCLEOTIDE SEQUENCE [LARGE SCALE GENOMIC DNA]</scope>
    <source>
        <tissue evidence="1">Young leaves</tissue>
    </source>
</reference>
<dbReference type="SUPFAM" id="SSF48113">
    <property type="entry name" value="Heme-dependent peroxidases"/>
    <property type="match status" value="1"/>
</dbReference>
<proteinExistence type="predicted"/>
<comment type="caution">
    <text evidence="1">The sequence shown here is derived from an EMBL/GenBank/DDBJ whole genome shotgun (WGS) entry which is preliminary data.</text>
</comment>
<sequence length="49" mass="5488">MEESQFSQRPQKTCQTPFDNFTTLKTIFGALGLNVKDLVVLSGKFSFTS</sequence>
<accession>A0AAN8TTJ8</accession>
<gene>
    <name evidence="1" type="ORF">RDI58_013406</name>
</gene>
<keyword evidence="2" id="KW-1185">Reference proteome</keyword>
<name>A0AAN8TTJ8_SOLBU</name>
<dbReference type="InterPro" id="IPR010255">
    <property type="entry name" value="Haem_peroxidase_sf"/>
</dbReference>
<dbReference type="GO" id="GO:0006979">
    <property type="term" value="P:response to oxidative stress"/>
    <property type="evidence" value="ECO:0007669"/>
    <property type="project" value="InterPro"/>
</dbReference>
<protein>
    <recommendedName>
        <fullName evidence="3">Plant heme peroxidase family profile domain-containing protein</fullName>
    </recommendedName>
</protein>
<evidence type="ECO:0000313" key="1">
    <source>
        <dbReference type="EMBL" id="KAK6789606.1"/>
    </source>
</evidence>
<dbReference type="AlphaFoldDB" id="A0AAN8TTJ8"/>
<evidence type="ECO:0008006" key="3">
    <source>
        <dbReference type="Google" id="ProtNLM"/>
    </source>
</evidence>
<organism evidence="1 2">
    <name type="scientific">Solanum bulbocastanum</name>
    <name type="common">Wild potato</name>
    <dbReference type="NCBI Taxonomy" id="147425"/>
    <lineage>
        <taxon>Eukaryota</taxon>
        <taxon>Viridiplantae</taxon>
        <taxon>Streptophyta</taxon>
        <taxon>Embryophyta</taxon>
        <taxon>Tracheophyta</taxon>
        <taxon>Spermatophyta</taxon>
        <taxon>Magnoliopsida</taxon>
        <taxon>eudicotyledons</taxon>
        <taxon>Gunneridae</taxon>
        <taxon>Pentapetalae</taxon>
        <taxon>asterids</taxon>
        <taxon>lamiids</taxon>
        <taxon>Solanales</taxon>
        <taxon>Solanaceae</taxon>
        <taxon>Solanoideae</taxon>
        <taxon>Solaneae</taxon>
        <taxon>Solanum</taxon>
    </lineage>
</organism>
<dbReference type="EMBL" id="JBANQN010000005">
    <property type="protein sequence ID" value="KAK6789606.1"/>
    <property type="molecule type" value="Genomic_DNA"/>
</dbReference>
<dbReference type="GO" id="GO:0020037">
    <property type="term" value="F:heme binding"/>
    <property type="evidence" value="ECO:0007669"/>
    <property type="project" value="InterPro"/>
</dbReference>
<dbReference type="GO" id="GO:0004601">
    <property type="term" value="F:peroxidase activity"/>
    <property type="evidence" value="ECO:0007669"/>
    <property type="project" value="InterPro"/>
</dbReference>
<evidence type="ECO:0000313" key="2">
    <source>
        <dbReference type="Proteomes" id="UP001371456"/>
    </source>
</evidence>